<evidence type="ECO:0000259" key="7">
    <source>
        <dbReference type="PROSITE" id="PS50011"/>
    </source>
</evidence>
<dbReference type="CDD" id="cd14066">
    <property type="entry name" value="STKc_IRAK"/>
    <property type="match status" value="1"/>
</dbReference>
<feature type="domain" description="Protein kinase" evidence="7">
    <location>
        <begin position="199"/>
        <end position="488"/>
    </location>
</feature>
<keyword evidence="9" id="KW-1185">Reference proteome</keyword>
<dbReference type="GO" id="GO:0007166">
    <property type="term" value="P:cell surface receptor signaling pathway"/>
    <property type="evidence" value="ECO:0007669"/>
    <property type="project" value="InterPro"/>
</dbReference>
<evidence type="ECO:0000313" key="8">
    <source>
        <dbReference type="EnsemblPlants" id="OMERI11G18410.3"/>
    </source>
</evidence>
<evidence type="ECO:0000256" key="2">
    <source>
        <dbReference type="ARBA" id="ARBA00022741"/>
    </source>
</evidence>
<dbReference type="InterPro" id="IPR036537">
    <property type="entry name" value="Adaptor_Cbl_N_dom_sf"/>
</dbReference>
<dbReference type="Gene3D" id="1.20.930.20">
    <property type="entry name" value="Adaptor protein Cbl, N-terminal domain"/>
    <property type="match status" value="1"/>
</dbReference>
<dbReference type="Pfam" id="PF00069">
    <property type="entry name" value="Pkinase"/>
    <property type="match status" value="1"/>
</dbReference>
<dbReference type="PANTHER" id="PTHR27006">
    <property type="entry name" value="PROMASTIGOTE SURFACE ANTIGEN PROTEIN PSA"/>
    <property type="match status" value="1"/>
</dbReference>
<dbReference type="GO" id="GO:0004672">
    <property type="term" value="F:protein kinase activity"/>
    <property type="evidence" value="ECO:0007669"/>
    <property type="project" value="InterPro"/>
</dbReference>
<dbReference type="Proteomes" id="UP000008021">
    <property type="component" value="Chromosome 11"/>
</dbReference>
<dbReference type="InterPro" id="IPR045766">
    <property type="entry name" value="MCAfunc"/>
</dbReference>
<protein>
    <recommendedName>
        <fullName evidence="7">Protein kinase domain-containing protein</fullName>
    </recommendedName>
</protein>
<accession>A0A0E0F8G3</accession>
<dbReference type="InterPro" id="IPR017441">
    <property type="entry name" value="Protein_kinase_ATP_BS"/>
</dbReference>
<dbReference type="HOGENOM" id="CLU_000288_158_3_1"/>
<keyword evidence="3" id="KW-0418">Kinase</keyword>
<reference evidence="8" key="2">
    <citation type="submission" date="2018-05" db="EMBL/GenBank/DDBJ databases">
        <title>OmerRS3 (Oryza meridionalis Reference Sequence Version 3).</title>
        <authorList>
            <person name="Zhang J."/>
            <person name="Kudrna D."/>
            <person name="Lee S."/>
            <person name="Talag J."/>
            <person name="Welchert J."/>
            <person name="Wing R.A."/>
        </authorList>
    </citation>
    <scope>NUCLEOTIDE SEQUENCE [LARGE SCALE GENOMIC DNA]</scope>
    <source>
        <strain evidence="8">cv. OR44</strain>
    </source>
</reference>
<dbReference type="CDD" id="cd21037">
    <property type="entry name" value="MLKL_NTD"/>
    <property type="match status" value="1"/>
</dbReference>
<name>A0A0E0F8G3_9ORYZ</name>
<keyword evidence="4 5" id="KW-0067">ATP-binding</keyword>
<evidence type="ECO:0000256" key="4">
    <source>
        <dbReference type="ARBA" id="ARBA00022840"/>
    </source>
</evidence>
<keyword evidence="1" id="KW-0808">Transferase</keyword>
<feature type="compositionally biased region" description="Polar residues" evidence="6">
    <location>
        <begin position="568"/>
        <end position="586"/>
    </location>
</feature>
<reference evidence="8" key="1">
    <citation type="submission" date="2015-04" db="UniProtKB">
        <authorList>
            <consortium name="EnsemblPlants"/>
        </authorList>
    </citation>
    <scope>IDENTIFICATION</scope>
</reference>
<dbReference type="PANTHER" id="PTHR27006:SF614">
    <property type="entry name" value="PROTEIN KINASE DOMAIN-CONTAINING PROTEIN"/>
    <property type="match status" value="1"/>
</dbReference>
<proteinExistence type="predicted"/>
<dbReference type="FunFam" id="3.30.200.20:FF:000466">
    <property type="entry name" value="Putative LRR receptor-like serine/threonine-protein kinase"/>
    <property type="match status" value="1"/>
</dbReference>
<dbReference type="PROSITE" id="PS00108">
    <property type="entry name" value="PROTEIN_KINASE_ST"/>
    <property type="match status" value="1"/>
</dbReference>
<organism evidence="8">
    <name type="scientific">Oryza meridionalis</name>
    <dbReference type="NCBI Taxonomy" id="40149"/>
    <lineage>
        <taxon>Eukaryota</taxon>
        <taxon>Viridiplantae</taxon>
        <taxon>Streptophyta</taxon>
        <taxon>Embryophyta</taxon>
        <taxon>Tracheophyta</taxon>
        <taxon>Spermatophyta</taxon>
        <taxon>Magnoliopsida</taxon>
        <taxon>Liliopsida</taxon>
        <taxon>Poales</taxon>
        <taxon>Poaceae</taxon>
        <taxon>BOP clade</taxon>
        <taxon>Oryzoideae</taxon>
        <taxon>Oryzeae</taxon>
        <taxon>Oryzinae</taxon>
        <taxon>Oryza</taxon>
    </lineage>
</organism>
<dbReference type="InterPro" id="IPR000719">
    <property type="entry name" value="Prot_kinase_dom"/>
</dbReference>
<feature type="binding site" evidence="5">
    <location>
        <position position="227"/>
    </location>
    <ligand>
        <name>ATP</name>
        <dbReference type="ChEBI" id="CHEBI:30616"/>
    </ligand>
</feature>
<dbReference type="Gene3D" id="3.30.200.20">
    <property type="entry name" value="Phosphorylase Kinase, domain 1"/>
    <property type="match status" value="1"/>
</dbReference>
<evidence type="ECO:0000256" key="6">
    <source>
        <dbReference type="SAM" id="MobiDB-lite"/>
    </source>
</evidence>
<evidence type="ECO:0000313" key="9">
    <source>
        <dbReference type="Proteomes" id="UP000008021"/>
    </source>
</evidence>
<dbReference type="AlphaFoldDB" id="A0A0E0F8G3"/>
<dbReference type="Gramene" id="OMERI11G18410.3">
    <property type="protein sequence ID" value="OMERI11G18410.3"/>
    <property type="gene ID" value="OMERI11G18410"/>
</dbReference>
<keyword evidence="2 5" id="KW-0547">Nucleotide-binding</keyword>
<dbReference type="SMART" id="SM00220">
    <property type="entry name" value="S_TKc"/>
    <property type="match status" value="1"/>
</dbReference>
<evidence type="ECO:0000256" key="5">
    <source>
        <dbReference type="PROSITE-ProRule" id="PRU10141"/>
    </source>
</evidence>
<evidence type="ECO:0000256" key="3">
    <source>
        <dbReference type="ARBA" id="ARBA00022777"/>
    </source>
</evidence>
<dbReference type="FunFam" id="1.10.510.10:FF:000384">
    <property type="entry name" value="G-type lectin S-receptor-like serine/threonine-protein kinase"/>
    <property type="match status" value="1"/>
</dbReference>
<sequence>MDIAHLAGLDAVKLVRMIMQAAQKVRHNKKICQQLVHHVQIVGDLLKKLQTSEMMQQPEIRNGLNELEEILREGYMLVTSCGSSSYIYHFFMGGQLADQFRVVQSRIDSSLQVFPLISHIDTSDRLDQILEIIQPRRTQAVKGGPRLFNVCATSSSTGCFPPDARIEAHREVERCSLQSYCTGSVKFYLSQLVDATENFSDGNKIGQGSFGCVYKGQLHDGLEVAVKRCFELPSSRNQMDFQDLEFQNEICFLGKLQHTNVVKLLGYCIQGTERILVYEYMLNGSVDTFIFGMCARTRRFHLDWSTRSRIINGIAEGLLYLHKHCGLHIVHGDLKPSNILLDSNMNPKISDFGLARRYSPGVDEEYADRILGSIGFIAPECRERRLFSTKSDVYGFGALVLEIISGKRCFSLASGDSGDDYGFLNKRAWHLWRTGRLIKLADSPSGDEFETREILRCIHIALLCVEENPANRPTIQEVVLMLSCQTALLPKPRCPAYLRAEIPPIPNFAGTPAVACRRQAIVFVLFTSKQQHQQKWSASSIANPSTASSSCRAGSSIVQASSSSSSSEHIQFTKSNKQTTRSSQAASRPVRLPIFFKQQQHQATLGL</sequence>
<dbReference type="PROSITE" id="PS00107">
    <property type="entry name" value="PROTEIN_KINASE_ATP"/>
    <property type="match status" value="1"/>
</dbReference>
<feature type="region of interest" description="Disordered" evidence="6">
    <location>
        <begin position="567"/>
        <end position="586"/>
    </location>
</feature>
<dbReference type="PROSITE" id="PS50011">
    <property type="entry name" value="PROTEIN_KINASE_DOM"/>
    <property type="match status" value="1"/>
</dbReference>
<evidence type="ECO:0000256" key="1">
    <source>
        <dbReference type="ARBA" id="ARBA00022679"/>
    </source>
</evidence>
<dbReference type="InterPro" id="IPR008271">
    <property type="entry name" value="Ser/Thr_kinase_AS"/>
</dbReference>
<dbReference type="InterPro" id="IPR011009">
    <property type="entry name" value="Kinase-like_dom_sf"/>
</dbReference>
<dbReference type="Pfam" id="PF19584">
    <property type="entry name" value="MCAfunc"/>
    <property type="match status" value="1"/>
</dbReference>
<dbReference type="Gene3D" id="1.10.510.10">
    <property type="entry name" value="Transferase(Phosphotransferase) domain 1"/>
    <property type="match status" value="1"/>
</dbReference>
<dbReference type="EnsemblPlants" id="OMERI11G18410.3">
    <property type="protein sequence ID" value="OMERI11G18410.3"/>
    <property type="gene ID" value="OMERI11G18410"/>
</dbReference>
<dbReference type="GO" id="GO:0005524">
    <property type="term" value="F:ATP binding"/>
    <property type="evidence" value="ECO:0007669"/>
    <property type="project" value="UniProtKB-UniRule"/>
</dbReference>
<dbReference type="InterPro" id="IPR059179">
    <property type="entry name" value="MLKL-like_MCAfunc"/>
</dbReference>
<dbReference type="SUPFAM" id="SSF56112">
    <property type="entry name" value="Protein kinase-like (PK-like)"/>
    <property type="match status" value="1"/>
</dbReference>